<dbReference type="Proteomes" id="UP000092698">
    <property type="component" value="Chromosome"/>
</dbReference>
<dbReference type="InterPro" id="IPR003754">
    <property type="entry name" value="4pyrrol_synth_uPrphyn_synth"/>
</dbReference>
<dbReference type="CDD" id="cd06578">
    <property type="entry name" value="HemD"/>
    <property type="match status" value="1"/>
</dbReference>
<dbReference type="EMBL" id="CP016545">
    <property type="protein sequence ID" value="ANU07368.1"/>
    <property type="molecule type" value="Genomic_DNA"/>
</dbReference>
<evidence type="ECO:0000259" key="1">
    <source>
        <dbReference type="Pfam" id="PF02602"/>
    </source>
</evidence>
<sequence length="235" mass="23997">MTGSILCIRPEPGCAASVAAGRELRLEITALPLFAVEPVAWDVPEPAAFDAVLAGSANAFRHGGEGLGVLTGLPVLAVGKATAQAAEDAGFAVEATGQGGLQGVLDSQAAEARRLLRLAGEDRVPLDLPDGVSMKEAVVYRSRALSLPDDAAGRMGENPVVMLHSARAASHFADQLERIGGRRGDVRIAALGQRIAQAAGPGWAEVAIASTPSDQALLALVAQMCHSSGLNAPLS</sequence>
<dbReference type="OrthoDB" id="7424801at2"/>
<gene>
    <name evidence="2" type="ORF">A6F65_01059</name>
</gene>
<accession>A0A1C7D7E5</accession>
<feature type="domain" description="Tetrapyrrole biosynthesis uroporphyrinogen III synthase" evidence="1">
    <location>
        <begin position="21"/>
        <end position="218"/>
    </location>
</feature>
<proteinExistence type="predicted"/>
<dbReference type="SUPFAM" id="SSF69618">
    <property type="entry name" value="HemD-like"/>
    <property type="match status" value="1"/>
</dbReference>
<name>A0A1C7D7E5_9SPHN</name>
<dbReference type="InterPro" id="IPR036108">
    <property type="entry name" value="4pyrrol_syn_uPrphyn_synt_sf"/>
</dbReference>
<evidence type="ECO:0000313" key="3">
    <source>
        <dbReference type="Proteomes" id="UP000092698"/>
    </source>
</evidence>
<dbReference type="RefSeq" id="WP_067786552.1">
    <property type="nucleotide sequence ID" value="NZ_CP016545.1"/>
</dbReference>
<dbReference type="Pfam" id="PF02602">
    <property type="entry name" value="HEM4"/>
    <property type="match status" value="1"/>
</dbReference>
<evidence type="ECO:0000313" key="2">
    <source>
        <dbReference type="EMBL" id="ANU07368.1"/>
    </source>
</evidence>
<dbReference type="STRING" id="645517.A6F65_01059"/>
<keyword evidence="3" id="KW-1185">Reference proteome</keyword>
<dbReference type="Gene3D" id="3.40.50.10090">
    <property type="match status" value="2"/>
</dbReference>
<organism evidence="2 3">
    <name type="scientific">Paraurantiacibacter namhicola</name>
    <dbReference type="NCBI Taxonomy" id="645517"/>
    <lineage>
        <taxon>Bacteria</taxon>
        <taxon>Pseudomonadati</taxon>
        <taxon>Pseudomonadota</taxon>
        <taxon>Alphaproteobacteria</taxon>
        <taxon>Sphingomonadales</taxon>
        <taxon>Erythrobacteraceae</taxon>
        <taxon>Paraurantiacibacter</taxon>
    </lineage>
</organism>
<dbReference type="AlphaFoldDB" id="A0A1C7D7E5"/>
<dbReference type="GO" id="GO:0004852">
    <property type="term" value="F:uroporphyrinogen-III synthase activity"/>
    <property type="evidence" value="ECO:0007669"/>
    <property type="project" value="InterPro"/>
</dbReference>
<dbReference type="GO" id="GO:0033014">
    <property type="term" value="P:tetrapyrrole biosynthetic process"/>
    <property type="evidence" value="ECO:0007669"/>
    <property type="project" value="InterPro"/>
</dbReference>
<reference evidence="2 3" key="1">
    <citation type="submission" date="2016-07" db="EMBL/GenBank/DDBJ databases">
        <title>Complete genome sequence of Altererythrobacter namhicola JCM 16345T, containing esterase-encoding genes.</title>
        <authorList>
            <person name="Cheng H."/>
            <person name="Wu Y.-H."/>
            <person name="Jian S.-L."/>
            <person name="Huo Y.-Y."/>
            <person name="Wang C.-S."/>
            <person name="Xu X.-W."/>
        </authorList>
    </citation>
    <scope>NUCLEOTIDE SEQUENCE [LARGE SCALE GENOMIC DNA]</scope>
    <source>
        <strain evidence="2 3">JCM 16345</strain>
    </source>
</reference>
<dbReference type="KEGG" id="anh:A6F65_01059"/>
<protein>
    <submittedName>
        <fullName evidence="2">Uroporphyrinogen-III synthase</fullName>
    </submittedName>
</protein>